<name>A0A0C3BPH6_PILCF</name>
<dbReference type="OrthoDB" id="5817230at2759"/>
<dbReference type="AlphaFoldDB" id="A0A0C3BPH6"/>
<dbReference type="HOGENOM" id="CLU_014184_7_2_1"/>
<keyword evidence="2" id="KW-1185">Reference proteome</keyword>
<protein>
    <submittedName>
        <fullName evidence="1">Uncharacterized protein</fullName>
    </submittedName>
</protein>
<evidence type="ECO:0000313" key="2">
    <source>
        <dbReference type="Proteomes" id="UP000054166"/>
    </source>
</evidence>
<reference evidence="1 2" key="1">
    <citation type="submission" date="2014-04" db="EMBL/GenBank/DDBJ databases">
        <authorList>
            <consortium name="DOE Joint Genome Institute"/>
            <person name="Kuo A."/>
            <person name="Tarkka M."/>
            <person name="Buscot F."/>
            <person name="Kohler A."/>
            <person name="Nagy L.G."/>
            <person name="Floudas D."/>
            <person name="Copeland A."/>
            <person name="Barry K.W."/>
            <person name="Cichocki N."/>
            <person name="Veneault-Fourrey C."/>
            <person name="LaButti K."/>
            <person name="Lindquist E.A."/>
            <person name="Lipzen A."/>
            <person name="Lundell T."/>
            <person name="Morin E."/>
            <person name="Murat C."/>
            <person name="Sun H."/>
            <person name="Tunlid A."/>
            <person name="Henrissat B."/>
            <person name="Grigoriev I.V."/>
            <person name="Hibbett D.S."/>
            <person name="Martin F."/>
            <person name="Nordberg H.P."/>
            <person name="Cantor M.N."/>
            <person name="Hua S.X."/>
        </authorList>
    </citation>
    <scope>NUCLEOTIDE SEQUENCE [LARGE SCALE GENOMIC DNA]</scope>
    <source>
        <strain evidence="1 2">F 1598</strain>
    </source>
</reference>
<accession>A0A0C3BPH6</accession>
<dbReference type="STRING" id="765440.A0A0C3BPH6"/>
<dbReference type="Gene3D" id="3.40.50.300">
    <property type="entry name" value="P-loop containing nucleotide triphosphate hydrolases"/>
    <property type="match status" value="1"/>
</dbReference>
<sequence>ESCVLFDSVINSWSRWFTRTSVIPFLNKITVFESKRFQRLPQIYHIDKYFSWHFMQANYAWLTIYPHLTQETNSTIVRLAFATVKETILQITLKDLEMLWLELRWGPFL</sequence>
<proteinExistence type="predicted"/>
<organism evidence="1 2">
    <name type="scientific">Piloderma croceum (strain F 1598)</name>
    <dbReference type="NCBI Taxonomy" id="765440"/>
    <lineage>
        <taxon>Eukaryota</taxon>
        <taxon>Fungi</taxon>
        <taxon>Dikarya</taxon>
        <taxon>Basidiomycota</taxon>
        <taxon>Agaricomycotina</taxon>
        <taxon>Agaricomycetes</taxon>
        <taxon>Agaricomycetidae</taxon>
        <taxon>Atheliales</taxon>
        <taxon>Atheliaceae</taxon>
        <taxon>Piloderma</taxon>
    </lineage>
</organism>
<dbReference type="InterPro" id="IPR027417">
    <property type="entry name" value="P-loop_NTPase"/>
</dbReference>
<dbReference type="Proteomes" id="UP000054166">
    <property type="component" value="Unassembled WGS sequence"/>
</dbReference>
<feature type="non-terminal residue" evidence="1">
    <location>
        <position position="1"/>
    </location>
</feature>
<evidence type="ECO:0000313" key="1">
    <source>
        <dbReference type="EMBL" id="KIM79187.1"/>
    </source>
</evidence>
<reference evidence="2" key="2">
    <citation type="submission" date="2015-01" db="EMBL/GenBank/DDBJ databases">
        <title>Evolutionary Origins and Diversification of the Mycorrhizal Mutualists.</title>
        <authorList>
            <consortium name="DOE Joint Genome Institute"/>
            <consortium name="Mycorrhizal Genomics Consortium"/>
            <person name="Kohler A."/>
            <person name="Kuo A."/>
            <person name="Nagy L.G."/>
            <person name="Floudas D."/>
            <person name="Copeland A."/>
            <person name="Barry K.W."/>
            <person name="Cichocki N."/>
            <person name="Veneault-Fourrey C."/>
            <person name="LaButti K."/>
            <person name="Lindquist E.A."/>
            <person name="Lipzen A."/>
            <person name="Lundell T."/>
            <person name="Morin E."/>
            <person name="Murat C."/>
            <person name="Riley R."/>
            <person name="Ohm R."/>
            <person name="Sun H."/>
            <person name="Tunlid A."/>
            <person name="Henrissat B."/>
            <person name="Grigoriev I.V."/>
            <person name="Hibbett D.S."/>
            <person name="Martin F."/>
        </authorList>
    </citation>
    <scope>NUCLEOTIDE SEQUENCE [LARGE SCALE GENOMIC DNA]</scope>
    <source>
        <strain evidence="2">F 1598</strain>
    </source>
</reference>
<dbReference type="InParanoid" id="A0A0C3BPH6"/>
<dbReference type="EMBL" id="KN833011">
    <property type="protein sequence ID" value="KIM79187.1"/>
    <property type="molecule type" value="Genomic_DNA"/>
</dbReference>
<gene>
    <name evidence="1" type="ORF">PILCRDRAFT_74565</name>
</gene>